<dbReference type="EMBL" id="MEIU01000055">
    <property type="protein sequence ID" value="PIT60293.1"/>
    <property type="molecule type" value="Genomic_DNA"/>
</dbReference>
<dbReference type="AlphaFoldDB" id="A0A855FPX1"/>
<accession>A0A855FPX1</accession>
<dbReference type="PROSITE" id="PS50965">
    <property type="entry name" value="NERD"/>
    <property type="match status" value="1"/>
</dbReference>
<gene>
    <name evidence="2" type="ORF">BHC57_04685</name>
</gene>
<proteinExistence type="predicted"/>
<dbReference type="Proteomes" id="UP000230463">
    <property type="component" value="Unassembled WGS sequence"/>
</dbReference>
<evidence type="ECO:0000313" key="2">
    <source>
        <dbReference type="EMBL" id="PIT60293.1"/>
    </source>
</evidence>
<protein>
    <recommendedName>
        <fullName evidence="1">NERD domain-containing protein</fullName>
    </recommendedName>
</protein>
<name>A0A855FPX1_9NEIS</name>
<organism evidence="2 3">
    <name type="scientific">Snodgrassella alvi</name>
    <dbReference type="NCBI Taxonomy" id="1196083"/>
    <lineage>
        <taxon>Bacteria</taxon>
        <taxon>Pseudomonadati</taxon>
        <taxon>Pseudomonadota</taxon>
        <taxon>Betaproteobacteria</taxon>
        <taxon>Neisseriales</taxon>
        <taxon>Neisseriaceae</taxon>
        <taxon>Snodgrassella</taxon>
    </lineage>
</organism>
<sequence length="319" mass="36745">MVIKEADIRTGDIETLNQLLLRPDLLTNTRHKIEQQLKFIYSGIKGEKQSAYQLQFHFGQSDDWVVIHDLRLPFQGRIAQIDHLLINRKLQVFVCESKRVAGEISINEQGEFSQLYNGKTQGMSSPLEQNQRHISILKNIFKSSLVALPTRLGIRLQPTLYSLILVSSEAHIRRPKVNIAGIDCIIKNDQLKTKVAELSNSNNLFHLIKKVSSETLKDIAYQLVKLHSPIQKDWYAYFGLSDYADILKVQIPAKPANKIEIKHKTKTIDNYQSDVTEEKHFCITCCKNISLIVAQYCWNNKKIFKGKAYCYQCQQKIKQ</sequence>
<dbReference type="RefSeq" id="WP_100123558.1">
    <property type="nucleotide sequence ID" value="NZ_MEIO01000002.1"/>
</dbReference>
<dbReference type="Pfam" id="PF08378">
    <property type="entry name" value="NERD"/>
    <property type="match status" value="1"/>
</dbReference>
<dbReference type="InterPro" id="IPR011528">
    <property type="entry name" value="NERD"/>
</dbReference>
<feature type="domain" description="NERD" evidence="1">
    <location>
        <begin position="42"/>
        <end position="160"/>
    </location>
</feature>
<evidence type="ECO:0000259" key="1">
    <source>
        <dbReference type="PROSITE" id="PS50965"/>
    </source>
</evidence>
<reference evidence="2 3" key="1">
    <citation type="journal article" date="2017" name="MBio">
        <title>Type VI secretion-mediated competition in the bee gut microbiome.</title>
        <authorList>
            <person name="Steele M.I."/>
            <person name="Kwong W.K."/>
            <person name="Powell J.E."/>
            <person name="Whiteley M."/>
            <person name="Moran N.A."/>
        </authorList>
    </citation>
    <scope>NUCLEOTIDE SEQUENCE [LARGE SCALE GENOMIC DNA]</scope>
    <source>
        <strain evidence="2 3">HK3</strain>
    </source>
</reference>
<comment type="caution">
    <text evidence="2">The sequence shown here is derived from an EMBL/GenBank/DDBJ whole genome shotgun (WGS) entry which is preliminary data.</text>
</comment>
<evidence type="ECO:0000313" key="3">
    <source>
        <dbReference type="Proteomes" id="UP000230463"/>
    </source>
</evidence>